<keyword evidence="4" id="KW-0788">Thiol protease</keyword>
<evidence type="ECO:0000256" key="2">
    <source>
        <dbReference type="ARBA" id="ARBA00022670"/>
    </source>
</evidence>
<comment type="caution">
    <text evidence="6">The sequence shown here is derived from an EMBL/GenBank/DDBJ whole genome shotgun (WGS) entry which is preliminary data.</text>
</comment>
<accession>A0A4R1CFN4</accession>
<dbReference type="PANTHER" id="PTHR47359">
    <property type="entry name" value="PEPTIDOGLYCAN DL-ENDOPEPTIDASE CWLO"/>
    <property type="match status" value="1"/>
</dbReference>
<dbReference type="OrthoDB" id="5177647at2"/>
<evidence type="ECO:0000313" key="6">
    <source>
        <dbReference type="EMBL" id="TCJ29990.1"/>
    </source>
</evidence>
<keyword evidence="7" id="KW-1185">Reference proteome</keyword>
<comment type="similarity">
    <text evidence="1">Belongs to the peptidase C40 family.</text>
</comment>
<dbReference type="EMBL" id="SJZJ01000006">
    <property type="protein sequence ID" value="TCJ29990.1"/>
    <property type="molecule type" value="Genomic_DNA"/>
</dbReference>
<evidence type="ECO:0000313" key="7">
    <source>
        <dbReference type="Proteomes" id="UP000295453"/>
    </source>
</evidence>
<dbReference type="PROSITE" id="PS51935">
    <property type="entry name" value="NLPC_P60"/>
    <property type="match status" value="1"/>
</dbReference>
<feature type="domain" description="NlpC/P60" evidence="5">
    <location>
        <begin position="42"/>
        <end position="162"/>
    </location>
</feature>
<name>A0A4R1CFN4_9ACTN</name>
<protein>
    <submittedName>
        <fullName evidence="6">NlpC/P60 family protein</fullName>
    </submittedName>
</protein>
<dbReference type="SUPFAM" id="SSF54001">
    <property type="entry name" value="Cysteine proteinases"/>
    <property type="match status" value="1"/>
</dbReference>
<sequence length="162" mass="17506">MPAISRMRSFVMLPFVLLVLCFGLVVTNVSTAPKADAAVTRSAKILNGLTVAKHQQGDPYSYGSAGPGRFDCSGLVYYSMRKAGVSVPRSSGAQAGATRRISKSNMKPGDLMFFSDGGHVYHVAIFVGWKNGHRLMIDAPKSGDHVRIRTPWTSGWFAGTLR</sequence>
<organism evidence="6 7">
    <name type="scientific">Nocardioides jejuensis</name>
    <dbReference type="NCBI Taxonomy" id="2502782"/>
    <lineage>
        <taxon>Bacteria</taxon>
        <taxon>Bacillati</taxon>
        <taxon>Actinomycetota</taxon>
        <taxon>Actinomycetes</taxon>
        <taxon>Propionibacteriales</taxon>
        <taxon>Nocardioidaceae</taxon>
        <taxon>Nocardioides</taxon>
    </lineage>
</organism>
<dbReference type="AlphaFoldDB" id="A0A4R1CFN4"/>
<dbReference type="InterPro" id="IPR051794">
    <property type="entry name" value="PG_Endopeptidase_C40"/>
</dbReference>
<reference evidence="6 7" key="1">
    <citation type="submission" date="2019-03" db="EMBL/GenBank/DDBJ databases">
        <authorList>
            <person name="Kim M.K.M."/>
        </authorList>
    </citation>
    <scope>NUCLEOTIDE SEQUENCE [LARGE SCALE GENOMIC DNA]</scope>
    <source>
        <strain evidence="6 7">18JY15-6</strain>
    </source>
</reference>
<evidence type="ECO:0000256" key="1">
    <source>
        <dbReference type="ARBA" id="ARBA00007074"/>
    </source>
</evidence>
<dbReference type="Pfam" id="PF00877">
    <property type="entry name" value="NLPC_P60"/>
    <property type="match status" value="1"/>
</dbReference>
<dbReference type="PANTHER" id="PTHR47359:SF3">
    <property type="entry name" value="NLP_P60 DOMAIN-CONTAINING PROTEIN-RELATED"/>
    <property type="match status" value="1"/>
</dbReference>
<evidence type="ECO:0000256" key="3">
    <source>
        <dbReference type="ARBA" id="ARBA00022801"/>
    </source>
</evidence>
<dbReference type="Proteomes" id="UP000295453">
    <property type="component" value="Unassembled WGS sequence"/>
</dbReference>
<dbReference type="GO" id="GO:0008234">
    <property type="term" value="F:cysteine-type peptidase activity"/>
    <property type="evidence" value="ECO:0007669"/>
    <property type="project" value="UniProtKB-KW"/>
</dbReference>
<dbReference type="InterPro" id="IPR000064">
    <property type="entry name" value="NLP_P60_dom"/>
</dbReference>
<dbReference type="InterPro" id="IPR038765">
    <property type="entry name" value="Papain-like_cys_pep_sf"/>
</dbReference>
<dbReference type="GO" id="GO:0006508">
    <property type="term" value="P:proteolysis"/>
    <property type="evidence" value="ECO:0007669"/>
    <property type="project" value="UniProtKB-KW"/>
</dbReference>
<proteinExistence type="inferred from homology"/>
<keyword evidence="3" id="KW-0378">Hydrolase</keyword>
<gene>
    <name evidence="6" type="ORF">EPD65_05215</name>
</gene>
<dbReference type="RefSeq" id="WP_131582114.1">
    <property type="nucleotide sequence ID" value="NZ_SJZJ01000006.1"/>
</dbReference>
<dbReference type="Gene3D" id="3.90.1720.10">
    <property type="entry name" value="endopeptidase domain like (from Nostoc punctiforme)"/>
    <property type="match status" value="1"/>
</dbReference>
<evidence type="ECO:0000256" key="4">
    <source>
        <dbReference type="ARBA" id="ARBA00022807"/>
    </source>
</evidence>
<keyword evidence="2" id="KW-0645">Protease</keyword>
<evidence type="ECO:0000259" key="5">
    <source>
        <dbReference type="PROSITE" id="PS51935"/>
    </source>
</evidence>